<protein>
    <submittedName>
        <fullName evidence="2">1276_t:CDS:1</fullName>
    </submittedName>
</protein>
<reference evidence="2" key="1">
    <citation type="submission" date="2021-06" db="EMBL/GenBank/DDBJ databases">
        <authorList>
            <person name="Kallberg Y."/>
            <person name="Tangrot J."/>
            <person name="Rosling A."/>
        </authorList>
    </citation>
    <scope>NUCLEOTIDE SEQUENCE</scope>
    <source>
        <strain evidence="2">FL130A</strain>
    </source>
</reference>
<keyword evidence="3" id="KW-1185">Reference proteome</keyword>
<proteinExistence type="predicted"/>
<feature type="compositionally biased region" description="Polar residues" evidence="1">
    <location>
        <begin position="239"/>
        <end position="253"/>
    </location>
</feature>
<evidence type="ECO:0000313" key="3">
    <source>
        <dbReference type="Proteomes" id="UP000789508"/>
    </source>
</evidence>
<name>A0A9N9D8X9_9GLOM</name>
<comment type="caution">
    <text evidence="2">The sequence shown here is derived from an EMBL/GenBank/DDBJ whole genome shotgun (WGS) entry which is preliminary data.</text>
</comment>
<feature type="compositionally biased region" description="Polar residues" evidence="1">
    <location>
        <begin position="189"/>
        <end position="204"/>
    </location>
</feature>
<dbReference type="EMBL" id="CAJVPS010006885">
    <property type="protein sequence ID" value="CAG8629572.1"/>
    <property type="molecule type" value="Genomic_DNA"/>
</dbReference>
<accession>A0A9N9D8X9</accession>
<dbReference type="OrthoDB" id="2391504at2759"/>
<feature type="region of interest" description="Disordered" evidence="1">
    <location>
        <begin position="189"/>
        <end position="253"/>
    </location>
</feature>
<gene>
    <name evidence="2" type="ORF">ALEPTO_LOCUS9300</name>
</gene>
<dbReference type="Proteomes" id="UP000789508">
    <property type="component" value="Unassembled WGS sequence"/>
</dbReference>
<feature type="compositionally biased region" description="Polar residues" evidence="1">
    <location>
        <begin position="267"/>
        <end position="280"/>
    </location>
</feature>
<feature type="compositionally biased region" description="Polar residues" evidence="1">
    <location>
        <begin position="319"/>
        <end position="330"/>
    </location>
</feature>
<dbReference type="AlphaFoldDB" id="A0A9N9D8X9"/>
<feature type="region of interest" description="Disordered" evidence="1">
    <location>
        <begin position="267"/>
        <end position="330"/>
    </location>
</feature>
<organism evidence="2 3">
    <name type="scientific">Ambispora leptoticha</name>
    <dbReference type="NCBI Taxonomy" id="144679"/>
    <lineage>
        <taxon>Eukaryota</taxon>
        <taxon>Fungi</taxon>
        <taxon>Fungi incertae sedis</taxon>
        <taxon>Mucoromycota</taxon>
        <taxon>Glomeromycotina</taxon>
        <taxon>Glomeromycetes</taxon>
        <taxon>Archaeosporales</taxon>
        <taxon>Ambisporaceae</taxon>
        <taxon>Ambispora</taxon>
    </lineage>
</organism>
<feature type="compositionally biased region" description="Basic and acidic residues" evidence="1">
    <location>
        <begin position="211"/>
        <end position="221"/>
    </location>
</feature>
<evidence type="ECO:0000256" key="1">
    <source>
        <dbReference type="SAM" id="MobiDB-lite"/>
    </source>
</evidence>
<sequence length="330" mass="37120">MTSVFSASSYIKCSSNANKYTTGTAIYRAGEDEFVEYKFKAFRSELIEEIWEKTIASIIGRFAIENDELNITVNQYIPLNISALGDELMIYDLPVAPAFGIFTAPVQDPAVTENDQGIFRLKRNVYNGVTGKQSQMSILCKYPLHNRHANVAKATTRRPIFSIGGELIPLTNSAFILCETIEWNYPLSSPTSQSTSEVNAYSKQPNKRKRQELEHIAEKFNTHSSSTYYKKQTIRNKPDNTPNSKTPNFTSDSARITQLQATLDQMRGYSSNQSNQPTHTESNEDKGKKLVYHDYNTDTVPSTPSTSNTSGYDQEDSNENQNYSESPTSE</sequence>
<feature type="compositionally biased region" description="Basic and acidic residues" evidence="1">
    <location>
        <begin position="281"/>
        <end position="296"/>
    </location>
</feature>
<feature type="compositionally biased region" description="Low complexity" evidence="1">
    <location>
        <begin position="297"/>
        <end position="310"/>
    </location>
</feature>
<evidence type="ECO:0000313" key="2">
    <source>
        <dbReference type="EMBL" id="CAG8629572.1"/>
    </source>
</evidence>